<evidence type="ECO:0000313" key="5">
    <source>
        <dbReference type="EMBL" id="BBD99483.1"/>
    </source>
</evidence>
<dbReference type="PANTHER" id="PTHR43176">
    <property type="entry name" value="3-HYDROXYISOBUTYRYL-COA HYDROLASE-RELATED"/>
    <property type="match status" value="1"/>
</dbReference>
<protein>
    <recommendedName>
        <fullName evidence="2">3-hydroxyisobutyryl-CoA hydrolase</fullName>
        <ecNumber evidence="2">3.1.2.4</ecNumber>
    </recommendedName>
</protein>
<accession>A0A494W4F2</accession>
<keyword evidence="6" id="KW-1185">Reference proteome</keyword>
<evidence type="ECO:0000259" key="4">
    <source>
        <dbReference type="Pfam" id="PF16113"/>
    </source>
</evidence>
<sequence length="362" mass="38434">MTDQVLTFVEGGVGRIRLNRPKAIHALTPDMCEAINGALLAWAGDDRVVAVMIDHAPAPDGDPKLSRGFCAGGDIALIANSAKADCVEAERFFHVEYRMNHLLFIYEKPIVAFIDGIVMGGGVGLSLPARYRVATERTTFAMPETGIGLFPDVGGGWFLSRLPGRVGAWLAATGARIDGADCAAIGIATHYMASDKLDAVKARILVDPTGLADILAENAETPPPSKLEAARADIDRLFASDRAEEIVAALKADGGEWAGKQLAVLATKSPQTVKVALRQLVEGAAKTDFADNMAMEYGLACAIIRRPDFVEGVRAVIFDKDNAPRWNPATLEEVSDAMIDAIFAPLPPERGWTPIGGTAEGG</sequence>
<gene>
    <name evidence="5" type="ORF">SAMIE_1029840</name>
</gene>
<dbReference type="SUPFAM" id="SSF52096">
    <property type="entry name" value="ClpP/crotonase"/>
    <property type="match status" value="1"/>
</dbReference>
<dbReference type="NCBIfam" id="NF004127">
    <property type="entry name" value="PRK05617.1"/>
    <property type="match status" value="1"/>
</dbReference>
<dbReference type="InterPro" id="IPR045004">
    <property type="entry name" value="ECH_dom"/>
</dbReference>
<keyword evidence="5" id="KW-0413">Isomerase</keyword>
<dbReference type="CDD" id="cd06558">
    <property type="entry name" value="crotonase-like"/>
    <property type="match status" value="1"/>
</dbReference>
<keyword evidence="3" id="KW-0378">Hydrolase</keyword>
<evidence type="ECO:0000256" key="2">
    <source>
        <dbReference type="ARBA" id="ARBA00011915"/>
    </source>
</evidence>
<dbReference type="Pfam" id="PF16113">
    <property type="entry name" value="ECH_2"/>
    <property type="match status" value="1"/>
</dbReference>
<evidence type="ECO:0000256" key="3">
    <source>
        <dbReference type="ARBA" id="ARBA00022801"/>
    </source>
</evidence>
<dbReference type="GO" id="GO:0016853">
    <property type="term" value="F:isomerase activity"/>
    <property type="evidence" value="ECO:0007669"/>
    <property type="project" value="UniProtKB-KW"/>
</dbReference>
<dbReference type="RefSeq" id="WP_066700664.1">
    <property type="nucleotide sequence ID" value="NZ_AP018664.1"/>
</dbReference>
<feature type="domain" description="Enoyl-CoA hydratase/isomerase" evidence="4">
    <location>
        <begin position="13"/>
        <end position="343"/>
    </location>
</feature>
<dbReference type="EC" id="3.1.2.4" evidence="2"/>
<dbReference type="GO" id="GO:0003860">
    <property type="term" value="F:3-hydroxyisobutyryl-CoA hydrolase activity"/>
    <property type="evidence" value="ECO:0007669"/>
    <property type="project" value="UniProtKB-EC"/>
</dbReference>
<dbReference type="Gene3D" id="3.90.226.10">
    <property type="entry name" value="2-enoyl-CoA Hydratase, Chain A, domain 1"/>
    <property type="match status" value="1"/>
</dbReference>
<dbReference type="AlphaFoldDB" id="A0A494W4F2"/>
<dbReference type="PANTHER" id="PTHR43176:SF3">
    <property type="entry name" value="3-HYDROXYISOBUTYRYL-COA HYDROLASE, MITOCHONDRIAL"/>
    <property type="match status" value="1"/>
</dbReference>
<organism evidence="5 6">
    <name type="scientific">Sphingobium amiense</name>
    <dbReference type="NCBI Taxonomy" id="135719"/>
    <lineage>
        <taxon>Bacteria</taxon>
        <taxon>Pseudomonadati</taxon>
        <taxon>Pseudomonadota</taxon>
        <taxon>Alphaproteobacteria</taxon>
        <taxon>Sphingomonadales</taxon>
        <taxon>Sphingomonadaceae</taxon>
        <taxon>Sphingobium</taxon>
    </lineage>
</organism>
<dbReference type="KEGG" id="sami:SAMIE_1029840"/>
<evidence type="ECO:0000313" key="6">
    <source>
        <dbReference type="Proteomes" id="UP000279959"/>
    </source>
</evidence>
<reference evidence="5 6" key="1">
    <citation type="submission" date="2018-05" db="EMBL/GenBank/DDBJ databases">
        <title>Complete Genome Sequence of the Nonylphenol-Degrading Bacterium Sphingobium amiense DSM 16289T.</title>
        <authorList>
            <person name="Ootsuka M."/>
            <person name="Nishizawa T."/>
            <person name="Ohta H."/>
        </authorList>
    </citation>
    <scope>NUCLEOTIDE SEQUENCE [LARGE SCALE GENOMIC DNA]</scope>
    <source>
        <strain evidence="5 6">DSM 16289</strain>
    </source>
</reference>
<dbReference type="EMBL" id="AP018664">
    <property type="protein sequence ID" value="BBD99483.1"/>
    <property type="molecule type" value="Genomic_DNA"/>
</dbReference>
<dbReference type="GO" id="GO:0006574">
    <property type="term" value="P:L-valine catabolic process"/>
    <property type="evidence" value="ECO:0007669"/>
    <property type="project" value="TreeGrafter"/>
</dbReference>
<dbReference type="Proteomes" id="UP000279959">
    <property type="component" value="Chromosome"/>
</dbReference>
<proteinExistence type="predicted"/>
<name>A0A494W4F2_9SPHN</name>
<dbReference type="InterPro" id="IPR032259">
    <property type="entry name" value="HIBYL-CoA-H"/>
</dbReference>
<comment type="catalytic activity">
    <reaction evidence="1">
        <text>3-hydroxy-2-methylpropanoyl-CoA + H2O = 3-hydroxy-2-methylpropanoate + CoA + H(+)</text>
        <dbReference type="Rhea" id="RHEA:20888"/>
        <dbReference type="ChEBI" id="CHEBI:11805"/>
        <dbReference type="ChEBI" id="CHEBI:15377"/>
        <dbReference type="ChEBI" id="CHEBI:15378"/>
        <dbReference type="ChEBI" id="CHEBI:57287"/>
        <dbReference type="ChEBI" id="CHEBI:57340"/>
        <dbReference type="EC" id="3.1.2.4"/>
    </reaction>
</comment>
<evidence type="ECO:0000256" key="1">
    <source>
        <dbReference type="ARBA" id="ARBA00001709"/>
    </source>
</evidence>
<dbReference type="InterPro" id="IPR029045">
    <property type="entry name" value="ClpP/crotonase-like_dom_sf"/>
</dbReference>